<name>A0A086Q9R6_TOXGO</name>
<dbReference type="AlphaFoldDB" id="A0A086Q9R6"/>
<evidence type="ECO:0000313" key="1">
    <source>
        <dbReference type="EMBL" id="KFH09348.1"/>
    </source>
</evidence>
<accession>A0A086Q9R6</accession>
<dbReference type="EMBL" id="AEXC02001917">
    <property type="protein sequence ID" value="KFH09348.1"/>
    <property type="molecule type" value="Genomic_DNA"/>
</dbReference>
<dbReference type="VEuPathDB" id="ToxoDB:TGMAS_305760B"/>
<organism evidence="1 2">
    <name type="scientific">Toxoplasma gondii MAS</name>
    <dbReference type="NCBI Taxonomy" id="943118"/>
    <lineage>
        <taxon>Eukaryota</taxon>
        <taxon>Sar</taxon>
        <taxon>Alveolata</taxon>
        <taxon>Apicomplexa</taxon>
        <taxon>Conoidasida</taxon>
        <taxon>Coccidia</taxon>
        <taxon>Eucoccidiorida</taxon>
        <taxon>Eimeriorina</taxon>
        <taxon>Sarcocystidae</taxon>
        <taxon>Toxoplasma</taxon>
    </lineage>
</organism>
<protein>
    <submittedName>
        <fullName evidence="1">Uncharacterized protein</fullName>
    </submittedName>
</protein>
<dbReference type="Proteomes" id="UP000028821">
    <property type="component" value="Unassembled WGS sequence"/>
</dbReference>
<proteinExistence type="predicted"/>
<comment type="caution">
    <text evidence="1">The sequence shown here is derived from an EMBL/GenBank/DDBJ whole genome shotgun (WGS) entry which is preliminary data.</text>
</comment>
<gene>
    <name evidence="1" type="ORF">TGMAS_305760B</name>
</gene>
<feature type="non-terminal residue" evidence="1">
    <location>
        <position position="1"/>
    </location>
</feature>
<sequence>CRATIRAASLQEDVETKLRMQHDAVKEAQEALDREPSAVALLDAPAEES</sequence>
<evidence type="ECO:0000313" key="2">
    <source>
        <dbReference type="Proteomes" id="UP000028821"/>
    </source>
</evidence>
<reference evidence="1 2" key="1">
    <citation type="submission" date="2014-04" db="EMBL/GenBank/DDBJ databases">
        <authorList>
            <person name="Sibley D."/>
            <person name="Venepally P."/>
            <person name="Karamycheva S."/>
            <person name="Hadjithomas M."/>
            <person name="Khan A."/>
            <person name="Brunk B."/>
            <person name="Roos D."/>
            <person name="Caler E."/>
            <person name="Lorenzi H."/>
        </authorList>
    </citation>
    <scope>NUCLEOTIDE SEQUENCE [LARGE SCALE GENOMIC DNA]</scope>
    <source>
        <strain evidence="1 2">MAS</strain>
    </source>
</reference>